<dbReference type="HOGENOM" id="CLU_2026652_0_0_1"/>
<name>M5G0V2_DACPD</name>
<evidence type="ECO:0000313" key="2">
    <source>
        <dbReference type="Proteomes" id="UP000030653"/>
    </source>
</evidence>
<proteinExistence type="predicted"/>
<dbReference type="Proteomes" id="UP000030653">
    <property type="component" value="Unassembled WGS sequence"/>
</dbReference>
<dbReference type="InterPro" id="IPR012340">
    <property type="entry name" value="NA-bd_OB-fold"/>
</dbReference>
<protein>
    <recommendedName>
        <fullName evidence="3">Replication factor-A protein 1 N-terminal domain-containing protein</fullName>
    </recommendedName>
</protein>
<sequence length="122" mass="13323">MSATDILTAGTCQNLLDSVPPVGGMVQCIGIHPVLMPAVEEHAVRLCLTISDGNNCLDVVASFNLASDVVQGYLRLYDIIRIISYETFVCYEHKIVILKHVTGPYLSMGIIRQPTMLSVQDS</sequence>
<evidence type="ECO:0000313" key="1">
    <source>
        <dbReference type="EMBL" id="EJT97417.1"/>
    </source>
</evidence>
<dbReference type="EMBL" id="JH795877">
    <property type="protein sequence ID" value="EJT97417.1"/>
    <property type="molecule type" value="Genomic_DNA"/>
</dbReference>
<dbReference type="GeneID" id="63684378"/>
<dbReference type="AlphaFoldDB" id="M5G0V2"/>
<evidence type="ECO:0008006" key="3">
    <source>
        <dbReference type="Google" id="ProtNLM"/>
    </source>
</evidence>
<dbReference type="RefSeq" id="XP_040624315.1">
    <property type="nucleotide sequence ID" value="XM_040769316.1"/>
</dbReference>
<organism evidence="1 2">
    <name type="scientific">Dacryopinax primogenitus (strain DJM 731)</name>
    <name type="common">Brown rot fungus</name>
    <dbReference type="NCBI Taxonomy" id="1858805"/>
    <lineage>
        <taxon>Eukaryota</taxon>
        <taxon>Fungi</taxon>
        <taxon>Dikarya</taxon>
        <taxon>Basidiomycota</taxon>
        <taxon>Agaricomycotina</taxon>
        <taxon>Dacrymycetes</taxon>
        <taxon>Dacrymycetales</taxon>
        <taxon>Dacrymycetaceae</taxon>
        <taxon>Dacryopinax</taxon>
    </lineage>
</organism>
<reference evidence="1 2" key="1">
    <citation type="journal article" date="2012" name="Science">
        <title>The Paleozoic origin of enzymatic lignin decomposition reconstructed from 31 fungal genomes.</title>
        <authorList>
            <person name="Floudas D."/>
            <person name="Binder M."/>
            <person name="Riley R."/>
            <person name="Barry K."/>
            <person name="Blanchette R.A."/>
            <person name="Henrissat B."/>
            <person name="Martinez A.T."/>
            <person name="Otillar R."/>
            <person name="Spatafora J.W."/>
            <person name="Yadav J.S."/>
            <person name="Aerts A."/>
            <person name="Benoit I."/>
            <person name="Boyd A."/>
            <person name="Carlson A."/>
            <person name="Copeland A."/>
            <person name="Coutinho P.M."/>
            <person name="de Vries R.P."/>
            <person name="Ferreira P."/>
            <person name="Findley K."/>
            <person name="Foster B."/>
            <person name="Gaskell J."/>
            <person name="Glotzer D."/>
            <person name="Gorecki P."/>
            <person name="Heitman J."/>
            <person name="Hesse C."/>
            <person name="Hori C."/>
            <person name="Igarashi K."/>
            <person name="Jurgens J.A."/>
            <person name="Kallen N."/>
            <person name="Kersten P."/>
            <person name="Kohler A."/>
            <person name="Kuees U."/>
            <person name="Kumar T.K.A."/>
            <person name="Kuo A."/>
            <person name="LaButti K."/>
            <person name="Larrondo L.F."/>
            <person name="Lindquist E."/>
            <person name="Ling A."/>
            <person name="Lombard V."/>
            <person name="Lucas S."/>
            <person name="Lundell T."/>
            <person name="Martin R."/>
            <person name="McLaughlin D.J."/>
            <person name="Morgenstern I."/>
            <person name="Morin E."/>
            <person name="Murat C."/>
            <person name="Nagy L.G."/>
            <person name="Nolan M."/>
            <person name="Ohm R.A."/>
            <person name="Patyshakuliyeva A."/>
            <person name="Rokas A."/>
            <person name="Ruiz-Duenas F.J."/>
            <person name="Sabat G."/>
            <person name="Salamov A."/>
            <person name="Samejima M."/>
            <person name="Schmutz J."/>
            <person name="Slot J.C."/>
            <person name="St John F."/>
            <person name="Stenlid J."/>
            <person name="Sun H."/>
            <person name="Sun S."/>
            <person name="Syed K."/>
            <person name="Tsang A."/>
            <person name="Wiebenga A."/>
            <person name="Young D."/>
            <person name="Pisabarro A."/>
            <person name="Eastwood D.C."/>
            <person name="Martin F."/>
            <person name="Cullen D."/>
            <person name="Grigoriev I.V."/>
            <person name="Hibbett D.S."/>
        </authorList>
    </citation>
    <scope>NUCLEOTIDE SEQUENCE [LARGE SCALE GENOMIC DNA]</scope>
    <source>
        <strain evidence="1 2">DJM-731 SS1</strain>
    </source>
</reference>
<dbReference type="Gene3D" id="2.40.50.140">
    <property type="entry name" value="Nucleic acid-binding proteins"/>
    <property type="match status" value="1"/>
</dbReference>
<keyword evidence="2" id="KW-1185">Reference proteome</keyword>
<accession>M5G0V2</accession>
<gene>
    <name evidence="1" type="ORF">DACRYDRAFT_111957</name>
</gene>